<accession>A0A6V7PJZ2</accession>
<evidence type="ECO:0000256" key="1">
    <source>
        <dbReference type="SAM" id="Phobius"/>
    </source>
</evidence>
<feature type="transmembrane region" description="Helical" evidence="1">
    <location>
        <begin position="62"/>
        <end position="85"/>
    </location>
</feature>
<dbReference type="AlphaFoldDB" id="A0A6V7PJZ2"/>
<evidence type="ECO:0000259" key="2">
    <source>
        <dbReference type="Pfam" id="PF09335"/>
    </source>
</evidence>
<feature type="transmembrane region" description="Helical" evidence="1">
    <location>
        <begin position="97"/>
        <end position="120"/>
    </location>
</feature>
<protein>
    <recommendedName>
        <fullName evidence="2">VTT domain-containing protein</fullName>
    </recommendedName>
</protein>
<dbReference type="PANTHER" id="PTHR46431">
    <property type="entry name" value="EXPRESSED PROTEIN"/>
    <property type="match status" value="1"/>
</dbReference>
<dbReference type="EMBL" id="LR862148">
    <property type="protein sequence ID" value="CAD1831202.1"/>
    <property type="molecule type" value="Genomic_DNA"/>
</dbReference>
<keyword evidence="1" id="KW-1133">Transmembrane helix</keyword>
<reference evidence="3" key="1">
    <citation type="submission" date="2020-07" db="EMBL/GenBank/DDBJ databases">
        <authorList>
            <person name="Lin J."/>
        </authorList>
    </citation>
    <scope>NUCLEOTIDE SEQUENCE</scope>
</reference>
<feature type="transmembrane region" description="Helical" evidence="1">
    <location>
        <begin position="261"/>
        <end position="282"/>
    </location>
</feature>
<organism evidence="3">
    <name type="scientific">Ananas comosus var. bracteatus</name>
    <name type="common">red pineapple</name>
    <dbReference type="NCBI Taxonomy" id="296719"/>
    <lineage>
        <taxon>Eukaryota</taxon>
        <taxon>Viridiplantae</taxon>
        <taxon>Streptophyta</taxon>
        <taxon>Embryophyta</taxon>
        <taxon>Tracheophyta</taxon>
        <taxon>Spermatophyta</taxon>
        <taxon>Magnoliopsida</taxon>
        <taxon>Liliopsida</taxon>
        <taxon>Poales</taxon>
        <taxon>Bromeliaceae</taxon>
        <taxon>Bromelioideae</taxon>
        <taxon>Ananas</taxon>
    </lineage>
</organism>
<dbReference type="InterPro" id="IPR032816">
    <property type="entry name" value="VTT_dom"/>
</dbReference>
<proteinExistence type="predicted"/>
<keyword evidence="1" id="KW-0812">Transmembrane</keyword>
<feature type="transmembrane region" description="Helical" evidence="1">
    <location>
        <begin position="140"/>
        <end position="161"/>
    </location>
</feature>
<feature type="domain" description="VTT" evidence="2">
    <location>
        <begin position="121"/>
        <end position="241"/>
    </location>
</feature>
<sequence length="296" mass="32614">MTYRGESVDGVVVWESKMGTGDGKGDYVGLRESEVLENGGFEGLDSPCAQRKWGLIRWWVKVIFLCLFLLAAAAALLFYAGPVIIKTVVIPILDWQMTTFSTPVIGLILFTSIALFPALLVPSSPYMWIAGVRFGYGYGFLLITGAISIGMSLPFFIGSLFRRRIQRWLKKWPKKATIVRLAGEGDWFHQFRAVALLRISPFPYLVFNYASVATNVGYGPYICGSMVGTVHETFITIYSGRLLGSLADATNQGGFLSLQQIIYDIIGFIIAAAATAAITIYAKKTLQTLQTEEEVS</sequence>
<dbReference type="Pfam" id="PF09335">
    <property type="entry name" value="VTT_dom"/>
    <property type="match status" value="1"/>
</dbReference>
<dbReference type="PANTHER" id="PTHR46431:SF7">
    <property type="entry name" value="SNARE ASSOCIATED GOLGI PROTEIN FAMILY"/>
    <property type="match status" value="1"/>
</dbReference>
<gene>
    <name evidence="3" type="ORF">CB5_LOCUS14413</name>
</gene>
<keyword evidence="1" id="KW-0472">Membrane</keyword>
<name>A0A6V7PJZ2_ANACO</name>
<evidence type="ECO:0000313" key="3">
    <source>
        <dbReference type="EMBL" id="CAD1831202.1"/>
    </source>
</evidence>